<comment type="similarity">
    <text evidence="10">Belongs to the LpxH family.</text>
</comment>
<name>A0ABS5HA58_9GAMM</name>
<evidence type="ECO:0000259" key="11">
    <source>
        <dbReference type="Pfam" id="PF00149"/>
    </source>
</evidence>
<feature type="binding site" evidence="10">
    <location>
        <position position="169"/>
    </location>
    <ligand>
        <name>substrate</name>
    </ligand>
</feature>
<dbReference type="GO" id="GO:0016787">
    <property type="term" value="F:hydrolase activity"/>
    <property type="evidence" value="ECO:0007669"/>
    <property type="project" value="UniProtKB-KW"/>
</dbReference>
<protein>
    <recommendedName>
        <fullName evidence="10">UDP-2,3-diacylglucosamine hydrolase</fullName>
        <ecNumber evidence="10">3.6.1.54</ecNumber>
    </recommendedName>
    <alternativeName>
        <fullName evidence="10">UDP-2,3-diacylglucosamine diphosphatase</fullName>
    </alternativeName>
</protein>
<feature type="binding site" evidence="10">
    <location>
        <position position="124"/>
    </location>
    <ligand>
        <name>substrate</name>
    </ligand>
</feature>
<keyword evidence="9 10" id="KW-0464">Manganese</keyword>
<feature type="binding site" evidence="10">
    <location>
        <position position="43"/>
    </location>
    <ligand>
        <name>Mn(2+)</name>
        <dbReference type="ChEBI" id="CHEBI:29035"/>
        <label>1</label>
    </ligand>
</feature>
<feature type="binding site" evidence="10">
    <location>
        <position position="43"/>
    </location>
    <ligand>
        <name>Mn(2+)</name>
        <dbReference type="ChEBI" id="CHEBI:29035"/>
        <label>2</label>
    </ligand>
</feature>
<comment type="caution">
    <text evidence="12">The sequence shown here is derived from an EMBL/GenBank/DDBJ whole genome shotgun (WGS) entry which is preliminary data.</text>
</comment>
<keyword evidence="6 10" id="KW-0378">Hydrolase</keyword>
<evidence type="ECO:0000256" key="3">
    <source>
        <dbReference type="ARBA" id="ARBA00022519"/>
    </source>
</evidence>
<feature type="binding site" evidence="10">
    <location>
        <position position="197"/>
    </location>
    <ligand>
        <name>substrate</name>
    </ligand>
</feature>
<reference evidence="13" key="2">
    <citation type="submission" date="2023-07" db="EMBL/GenBank/DDBJ databases">
        <title>Marinomonas vulgaris A79, complete genome.</title>
        <authorList>
            <person name="Ying J.-J."/>
        </authorList>
    </citation>
    <scope>NUCLEOTIDE SEQUENCE [LARGE SCALE GENOMIC DNA]</scope>
    <source>
        <strain evidence="13">A79</strain>
    </source>
</reference>
<dbReference type="PANTHER" id="PTHR34990">
    <property type="entry name" value="UDP-2,3-DIACYLGLUCOSAMINE HYDROLASE-RELATED"/>
    <property type="match status" value="1"/>
</dbReference>
<comment type="pathway">
    <text evidence="10">Glycolipid biosynthesis; lipid IV(A) biosynthesis; lipid IV(A) from (3R)-3-hydroxytetradecanoyl-[acyl-carrier-protein] and UDP-N-acetyl-alpha-D-glucosamine: step 4/6.</text>
</comment>
<dbReference type="EC" id="3.6.1.54" evidence="10"/>
<comment type="function">
    <text evidence="10">Hydrolyzes the pyrophosphate bond of UDP-2,3-diacylglucosamine to yield 2,3-diacylglucosamine 1-phosphate (lipid X) and UMP by catalyzing the attack of water at the alpha-P atom. Involved in the biosynthesis of lipid A, a phosphorylated glycolipid that anchors the lipopolysaccharide to the outer membrane of the cell.</text>
</comment>
<keyword evidence="1 10" id="KW-1003">Cell membrane</keyword>
<evidence type="ECO:0000256" key="1">
    <source>
        <dbReference type="ARBA" id="ARBA00022475"/>
    </source>
</evidence>
<evidence type="ECO:0000256" key="6">
    <source>
        <dbReference type="ARBA" id="ARBA00022801"/>
    </source>
</evidence>
<accession>A0ABS5HA58</accession>
<dbReference type="HAMAP" id="MF_00575">
    <property type="entry name" value="LpxH"/>
    <property type="match status" value="1"/>
</dbReference>
<reference evidence="12 13" key="1">
    <citation type="submission" date="2021-04" db="EMBL/GenBank/DDBJ databases">
        <authorList>
            <person name="Sun C."/>
        </authorList>
    </citation>
    <scope>NUCLEOTIDE SEQUENCE [LARGE SCALE GENOMIC DNA]</scope>
    <source>
        <strain evidence="12 13">A79</strain>
    </source>
</reference>
<dbReference type="InterPro" id="IPR010138">
    <property type="entry name" value="UDP-diacylglucosamine_Hdrlase"/>
</dbReference>
<feature type="binding site" evidence="10">
    <location>
        <position position="81"/>
    </location>
    <ligand>
        <name>Mn(2+)</name>
        <dbReference type="ChEBI" id="CHEBI:29035"/>
        <label>2</label>
    </ligand>
</feature>
<evidence type="ECO:0000256" key="8">
    <source>
        <dbReference type="ARBA" id="ARBA00023136"/>
    </source>
</evidence>
<feature type="binding site" evidence="10">
    <location>
        <position position="116"/>
    </location>
    <ligand>
        <name>Mn(2+)</name>
        <dbReference type="ChEBI" id="CHEBI:29035"/>
        <label>2</label>
    </ligand>
</feature>
<evidence type="ECO:0000313" key="12">
    <source>
        <dbReference type="EMBL" id="MBR7888556.1"/>
    </source>
</evidence>
<feature type="binding site" evidence="10">
    <location>
        <begin position="81"/>
        <end position="82"/>
    </location>
    <ligand>
        <name>substrate</name>
    </ligand>
</feature>
<evidence type="ECO:0000256" key="9">
    <source>
        <dbReference type="ARBA" id="ARBA00023211"/>
    </source>
</evidence>
<feature type="binding site" evidence="10">
    <location>
        <position position="197"/>
    </location>
    <ligand>
        <name>Mn(2+)</name>
        <dbReference type="ChEBI" id="CHEBI:29035"/>
        <label>2</label>
    </ligand>
</feature>
<dbReference type="SUPFAM" id="SSF56300">
    <property type="entry name" value="Metallo-dependent phosphatases"/>
    <property type="match status" value="1"/>
</dbReference>
<dbReference type="Gene3D" id="3.60.21.10">
    <property type="match status" value="1"/>
</dbReference>
<feature type="binding site" evidence="10">
    <location>
        <position position="10"/>
    </location>
    <ligand>
        <name>Mn(2+)</name>
        <dbReference type="ChEBI" id="CHEBI:29035"/>
        <label>1</label>
    </ligand>
</feature>
<evidence type="ECO:0000313" key="13">
    <source>
        <dbReference type="Proteomes" id="UP000679722"/>
    </source>
</evidence>
<evidence type="ECO:0000256" key="2">
    <source>
        <dbReference type="ARBA" id="ARBA00022516"/>
    </source>
</evidence>
<keyword evidence="3 10" id="KW-0997">Cell inner membrane</keyword>
<proteinExistence type="inferred from homology"/>
<keyword evidence="5 10" id="KW-0479">Metal-binding</keyword>
<keyword evidence="8 10" id="KW-0472">Membrane</keyword>
<dbReference type="EMBL" id="JAGSSV010000005">
    <property type="protein sequence ID" value="MBR7888556.1"/>
    <property type="molecule type" value="Genomic_DNA"/>
</dbReference>
<organism evidence="12 13">
    <name type="scientific">Marinomonas vulgaris</name>
    <dbReference type="NCBI Taxonomy" id="2823372"/>
    <lineage>
        <taxon>Bacteria</taxon>
        <taxon>Pseudomonadati</taxon>
        <taxon>Pseudomonadota</taxon>
        <taxon>Gammaproteobacteria</taxon>
        <taxon>Oceanospirillales</taxon>
        <taxon>Oceanospirillaceae</taxon>
        <taxon>Marinomonas</taxon>
    </lineage>
</organism>
<evidence type="ECO:0000256" key="10">
    <source>
        <dbReference type="HAMAP-Rule" id="MF_00575"/>
    </source>
</evidence>
<feature type="binding site" evidence="10">
    <location>
        <position position="162"/>
    </location>
    <ligand>
        <name>substrate</name>
    </ligand>
</feature>
<comment type="caution">
    <text evidence="10">Lacks conserved residue(s) required for the propagation of feature annotation.</text>
</comment>
<dbReference type="NCBIfam" id="NF003743">
    <property type="entry name" value="PRK05340.1"/>
    <property type="match status" value="1"/>
</dbReference>
<keyword evidence="2 10" id="KW-0444">Lipid biosynthesis</keyword>
<dbReference type="Pfam" id="PF00149">
    <property type="entry name" value="Metallophos"/>
    <property type="match status" value="1"/>
</dbReference>
<dbReference type="NCBIfam" id="TIGR01854">
    <property type="entry name" value="lipid_A_lpxH"/>
    <property type="match status" value="1"/>
</dbReference>
<dbReference type="InterPro" id="IPR043461">
    <property type="entry name" value="LpxH-like"/>
</dbReference>
<feature type="domain" description="Calcineurin-like phosphoesterase" evidence="11">
    <location>
        <begin position="1"/>
        <end position="201"/>
    </location>
</feature>
<evidence type="ECO:0000256" key="4">
    <source>
        <dbReference type="ARBA" id="ARBA00022556"/>
    </source>
</evidence>
<keyword evidence="4 10" id="KW-0441">Lipid A biosynthesis</keyword>
<feature type="binding site" evidence="10">
    <location>
        <position position="8"/>
    </location>
    <ligand>
        <name>Mn(2+)</name>
        <dbReference type="ChEBI" id="CHEBI:29035"/>
        <label>1</label>
    </ligand>
</feature>
<keyword evidence="13" id="KW-1185">Reference proteome</keyword>
<dbReference type="RefSeq" id="WP_211535901.1">
    <property type="nucleotide sequence ID" value="NZ_JAGSSV010000005.1"/>
</dbReference>
<keyword evidence="7 10" id="KW-0443">Lipid metabolism</keyword>
<comment type="catalytic activity">
    <reaction evidence="10">
        <text>UDP-2-N,3-O-bis[(3R)-3-hydroxytetradecanoyl]-alpha-D-glucosamine + H2O = 2-N,3-O-bis[(3R)-3-hydroxytetradecanoyl]-alpha-D-glucosaminyl 1-phosphate + UMP + 2 H(+)</text>
        <dbReference type="Rhea" id="RHEA:25213"/>
        <dbReference type="ChEBI" id="CHEBI:15377"/>
        <dbReference type="ChEBI" id="CHEBI:15378"/>
        <dbReference type="ChEBI" id="CHEBI:57865"/>
        <dbReference type="ChEBI" id="CHEBI:57957"/>
        <dbReference type="ChEBI" id="CHEBI:78847"/>
        <dbReference type="EC" id="3.6.1.54"/>
    </reaction>
</comment>
<sequence>MRRYFISDLHLSDKRPDLIRAFVQLADELIQQEQSAELYILGDFYEAWIGDDYQADWNIPIEAALKTLSDSDIALYFLHGNRDFLIGKRWVDRVGATLIQEQTRLTLDKGSLLLTHGDEYCLEDTEYQSFRQTVRSPAWQANILALPIEQRLALAAQLRNDSKTMSSEKSSAIMDVTPDAVQQSLVKNGCATVIHGHTHRPAVHKRKQQLRLVLGNWDDAIWLACIDKDIFTQSSCSVEHFLEQGIAGLTTVHKEPVLFLCD</sequence>
<dbReference type="InterPro" id="IPR004843">
    <property type="entry name" value="Calcineurin-like_PHP"/>
</dbReference>
<comment type="cofactor">
    <cofactor evidence="10">
        <name>Mn(2+)</name>
        <dbReference type="ChEBI" id="CHEBI:29035"/>
    </cofactor>
    <text evidence="10">Binds 2 Mn(2+) ions per subunit in a binuclear metal center.</text>
</comment>
<gene>
    <name evidence="10" type="primary">lpxH</name>
    <name evidence="12" type="ORF">J9B83_06330</name>
</gene>
<comment type="subcellular location">
    <subcellularLocation>
        <location evidence="10">Cell inner membrane</location>
        <topology evidence="10">Peripheral membrane protein</topology>
        <orientation evidence="10">Cytoplasmic side</orientation>
    </subcellularLocation>
</comment>
<dbReference type="Proteomes" id="UP000679722">
    <property type="component" value="Unassembled WGS sequence"/>
</dbReference>
<dbReference type="PANTHER" id="PTHR34990:SF1">
    <property type="entry name" value="UDP-2,3-DIACYLGLUCOSAMINE HYDROLASE"/>
    <property type="match status" value="1"/>
</dbReference>
<evidence type="ECO:0000256" key="7">
    <source>
        <dbReference type="ARBA" id="ARBA00023098"/>
    </source>
</evidence>
<evidence type="ECO:0000256" key="5">
    <source>
        <dbReference type="ARBA" id="ARBA00022723"/>
    </source>
</evidence>
<feature type="binding site" evidence="10">
    <location>
        <position position="199"/>
    </location>
    <ligand>
        <name>Mn(2+)</name>
        <dbReference type="ChEBI" id="CHEBI:29035"/>
        <label>1</label>
    </ligand>
</feature>
<dbReference type="CDD" id="cd07398">
    <property type="entry name" value="MPP_YbbF-LpxH"/>
    <property type="match status" value="1"/>
</dbReference>
<dbReference type="InterPro" id="IPR029052">
    <property type="entry name" value="Metallo-depent_PP-like"/>
</dbReference>